<evidence type="ECO:0000256" key="5">
    <source>
        <dbReference type="HAMAP-Rule" id="MF_01320"/>
    </source>
</evidence>
<feature type="compositionally biased region" description="Basic and acidic residues" evidence="6">
    <location>
        <begin position="234"/>
        <end position="244"/>
    </location>
</feature>
<dbReference type="SMART" id="SM01383">
    <property type="entry name" value="Ribosomal_L2"/>
    <property type="match status" value="1"/>
</dbReference>
<reference evidence="9 10" key="1">
    <citation type="journal article" date="2016" name="Nat. Commun.">
        <title>Thousands of microbial genomes shed light on interconnected biogeochemical processes in an aquifer system.</title>
        <authorList>
            <person name="Anantharaman K."/>
            <person name="Brown C.T."/>
            <person name="Hug L.A."/>
            <person name="Sharon I."/>
            <person name="Castelle C.J."/>
            <person name="Probst A.J."/>
            <person name="Thomas B.C."/>
            <person name="Singh A."/>
            <person name="Wilkins M.J."/>
            <person name="Karaoz U."/>
            <person name="Brodie E.L."/>
            <person name="Williams K.H."/>
            <person name="Hubbard S.S."/>
            <person name="Banfield J.F."/>
        </authorList>
    </citation>
    <scope>NUCLEOTIDE SEQUENCE [LARGE SCALE GENOMIC DNA]</scope>
</reference>
<comment type="function">
    <text evidence="5">One of the primary rRNA binding proteins. Required for association of the 30S and 50S subunits to form the 70S ribosome, for tRNA binding and peptide bond formation. It has been suggested to have peptidyltransferase activity; this is somewhat controversial. Makes several contacts with the 16S rRNA in the 70S ribosome.</text>
</comment>
<evidence type="ECO:0000256" key="1">
    <source>
        <dbReference type="ARBA" id="ARBA00005636"/>
    </source>
</evidence>
<dbReference type="GO" id="GO:0003735">
    <property type="term" value="F:structural constituent of ribosome"/>
    <property type="evidence" value="ECO:0007669"/>
    <property type="project" value="InterPro"/>
</dbReference>
<dbReference type="InterPro" id="IPR014726">
    <property type="entry name" value="Ribosomal_uL2_dom3"/>
</dbReference>
<dbReference type="EMBL" id="MFLI01000017">
    <property type="protein sequence ID" value="OGG61739.1"/>
    <property type="molecule type" value="Genomic_DNA"/>
</dbReference>
<dbReference type="InterPro" id="IPR022671">
    <property type="entry name" value="Ribosomal_uL2_CS"/>
</dbReference>
<dbReference type="HAMAP" id="MF_01320_B">
    <property type="entry name" value="Ribosomal_uL2_B"/>
    <property type="match status" value="1"/>
</dbReference>
<comment type="caution">
    <text evidence="9">The sequence shown here is derived from an EMBL/GenBank/DDBJ whole genome shotgun (WGS) entry which is preliminary data.</text>
</comment>
<feature type="region of interest" description="Disordered" evidence="6">
    <location>
        <begin position="30"/>
        <end position="63"/>
    </location>
</feature>
<keyword evidence="5" id="KW-0694">RNA-binding</keyword>
<proteinExistence type="inferred from homology"/>
<dbReference type="PROSITE" id="PS00467">
    <property type="entry name" value="RIBOSOMAL_L2"/>
    <property type="match status" value="1"/>
</dbReference>
<dbReference type="InterPro" id="IPR002171">
    <property type="entry name" value="Ribosomal_uL2"/>
</dbReference>
<dbReference type="NCBIfam" id="TIGR01171">
    <property type="entry name" value="rplB_bact"/>
    <property type="match status" value="1"/>
</dbReference>
<evidence type="ECO:0000256" key="3">
    <source>
        <dbReference type="ARBA" id="ARBA00023274"/>
    </source>
</evidence>
<dbReference type="GO" id="GO:0002181">
    <property type="term" value="P:cytoplasmic translation"/>
    <property type="evidence" value="ECO:0007669"/>
    <property type="project" value="TreeGrafter"/>
</dbReference>
<dbReference type="Proteomes" id="UP000178532">
    <property type="component" value="Unassembled WGS sequence"/>
</dbReference>
<organism evidence="9 10">
    <name type="scientific">Candidatus Kaiserbacteria bacterium RIFCSPHIGHO2_02_FULL_54_22</name>
    <dbReference type="NCBI Taxonomy" id="1798495"/>
    <lineage>
        <taxon>Bacteria</taxon>
        <taxon>Candidatus Kaiseribacteriota</taxon>
    </lineage>
</organism>
<name>A0A1F6DJY0_9BACT</name>
<dbReference type="InterPro" id="IPR022666">
    <property type="entry name" value="Ribosomal_uL2_RNA-bd_dom"/>
</dbReference>
<evidence type="ECO:0000313" key="10">
    <source>
        <dbReference type="Proteomes" id="UP000178532"/>
    </source>
</evidence>
<evidence type="ECO:0000256" key="6">
    <source>
        <dbReference type="SAM" id="MobiDB-lite"/>
    </source>
</evidence>
<keyword evidence="3 5" id="KW-0687">Ribonucleoprotein</keyword>
<dbReference type="InterPro" id="IPR012340">
    <property type="entry name" value="NA-bd_OB-fold"/>
</dbReference>
<evidence type="ECO:0000256" key="2">
    <source>
        <dbReference type="ARBA" id="ARBA00022980"/>
    </source>
</evidence>
<evidence type="ECO:0000259" key="7">
    <source>
        <dbReference type="SMART" id="SM01382"/>
    </source>
</evidence>
<dbReference type="InterPro" id="IPR005880">
    <property type="entry name" value="Ribosomal_uL2_bac/org-type"/>
</dbReference>
<dbReference type="SUPFAM" id="SSF50249">
    <property type="entry name" value="Nucleic acid-binding proteins"/>
    <property type="match status" value="1"/>
</dbReference>
<evidence type="ECO:0000256" key="4">
    <source>
        <dbReference type="ARBA" id="ARBA00035242"/>
    </source>
</evidence>
<dbReference type="Gene3D" id="2.40.50.140">
    <property type="entry name" value="Nucleic acid-binding proteins"/>
    <property type="match status" value="1"/>
</dbReference>
<dbReference type="InterPro" id="IPR008991">
    <property type="entry name" value="Translation_prot_SH3-like_sf"/>
</dbReference>
<feature type="compositionally biased region" description="Basic residues" evidence="6">
    <location>
        <begin position="246"/>
        <end position="255"/>
    </location>
</feature>
<evidence type="ECO:0000259" key="8">
    <source>
        <dbReference type="SMART" id="SM01383"/>
    </source>
</evidence>
<dbReference type="SMART" id="SM01382">
    <property type="entry name" value="Ribosomal_L2_C"/>
    <property type="match status" value="1"/>
</dbReference>
<feature type="domain" description="Large ribosomal subunit protein uL2 RNA-binding" evidence="8">
    <location>
        <begin position="47"/>
        <end position="123"/>
    </location>
</feature>
<feature type="compositionally biased region" description="Basic and acidic residues" evidence="6">
    <location>
        <begin position="33"/>
        <end position="43"/>
    </location>
</feature>
<accession>A0A1F6DJY0</accession>
<keyword evidence="2 5" id="KW-0689">Ribosomal protein</keyword>
<comment type="similarity">
    <text evidence="1 5">Belongs to the universal ribosomal protein uL2 family.</text>
</comment>
<dbReference type="InterPro" id="IPR022669">
    <property type="entry name" value="Ribosomal_uL2_C"/>
</dbReference>
<feature type="compositionally biased region" description="Basic residues" evidence="6">
    <location>
        <begin position="278"/>
        <end position="288"/>
    </location>
</feature>
<dbReference type="Gene3D" id="4.10.950.10">
    <property type="entry name" value="Ribosomal protein L2, domain 3"/>
    <property type="match status" value="1"/>
</dbReference>
<sequence>MPSAYFMKTYKPTSKSRRHMSTLPYKQLLSGDAPHKPLLERKGSQGGRNAFGRITTRHQGGGHKKRFRDIDFAYDKKNIPARIETVEYDPFRSAFIGLALYKDGARRYVIVPKEMKVGSTFVVGENVSLTVGNRLPLGKIPVGTFIYNIELSPGAGASLVRSAGNFAEVVAHDAGYAQVKLPSTEIRKVSDLCSASIGAVGNEEYNLVVIGKAGRSRWMGIRPTVRGTAMNPVDHPHGGGEGRQGRGLRRAKTKWGKPSGKGQKTRTPKKYSNPFIITRRKVGKNRKG</sequence>
<dbReference type="PANTHER" id="PTHR13691">
    <property type="entry name" value="RIBOSOMAL PROTEIN L2"/>
    <property type="match status" value="1"/>
</dbReference>
<dbReference type="Pfam" id="PF00181">
    <property type="entry name" value="Ribosomal_L2_N"/>
    <property type="match status" value="1"/>
</dbReference>
<dbReference type="AlphaFoldDB" id="A0A1F6DJY0"/>
<dbReference type="FunFam" id="2.30.30.30:FF:000001">
    <property type="entry name" value="50S ribosomal protein L2"/>
    <property type="match status" value="1"/>
</dbReference>
<dbReference type="PANTHER" id="PTHR13691:SF5">
    <property type="entry name" value="LARGE RIBOSOMAL SUBUNIT PROTEIN UL2M"/>
    <property type="match status" value="1"/>
</dbReference>
<dbReference type="STRING" id="1798495.A3C19_00595"/>
<dbReference type="Pfam" id="PF03947">
    <property type="entry name" value="Ribosomal_L2_C"/>
    <property type="match status" value="1"/>
</dbReference>
<protein>
    <recommendedName>
        <fullName evidence="4 5">Large ribosomal subunit protein uL2</fullName>
    </recommendedName>
</protein>
<dbReference type="GO" id="GO:0015934">
    <property type="term" value="C:large ribosomal subunit"/>
    <property type="evidence" value="ECO:0007669"/>
    <property type="project" value="InterPro"/>
</dbReference>
<dbReference type="PIRSF" id="PIRSF002158">
    <property type="entry name" value="Ribosomal_L2"/>
    <property type="match status" value="1"/>
</dbReference>
<evidence type="ECO:0000313" key="9">
    <source>
        <dbReference type="EMBL" id="OGG61739.1"/>
    </source>
</evidence>
<comment type="subunit">
    <text evidence="5">Part of the 50S ribosomal subunit. Forms a bridge to the 30S subunit in the 70S ribosome.</text>
</comment>
<dbReference type="SUPFAM" id="SSF50104">
    <property type="entry name" value="Translation proteins SH3-like domain"/>
    <property type="match status" value="1"/>
</dbReference>
<dbReference type="GO" id="GO:0019843">
    <property type="term" value="F:rRNA binding"/>
    <property type="evidence" value="ECO:0007669"/>
    <property type="project" value="UniProtKB-UniRule"/>
</dbReference>
<feature type="domain" description="Large ribosomal subunit protein uL2 C-terminal" evidence="7">
    <location>
        <begin position="129"/>
        <end position="258"/>
    </location>
</feature>
<dbReference type="GO" id="GO:0016740">
    <property type="term" value="F:transferase activity"/>
    <property type="evidence" value="ECO:0007669"/>
    <property type="project" value="InterPro"/>
</dbReference>
<dbReference type="InterPro" id="IPR014722">
    <property type="entry name" value="Rib_uL2_dom2"/>
</dbReference>
<dbReference type="Gene3D" id="2.30.30.30">
    <property type="match status" value="1"/>
</dbReference>
<dbReference type="FunFam" id="4.10.950.10:FF:000001">
    <property type="entry name" value="50S ribosomal protein L2"/>
    <property type="match status" value="1"/>
</dbReference>
<keyword evidence="5" id="KW-0699">rRNA-binding</keyword>
<feature type="region of interest" description="Disordered" evidence="6">
    <location>
        <begin position="226"/>
        <end position="288"/>
    </location>
</feature>
<gene>
    <name evidence="5" type="primary">rplB</name>
    <name evidence="9" type="ORF">A3C19_00595</name>
</gene>